<evidence type="ECO:0000313" key="6">
    <source>
        <dbReference type="Proteomes" id="UP000239203"/>
    </source>
</evidence>
<keyword evidence="6" id="KW-1185">Reference proteome</keyword>
<sequence>MPSEPDQPGAPDPDLVRAWLSVVAATAYVPRSAAEIEDLLRSLLGRLTTALAAEPFDAAAGSRVGELMVEGALTGEATLERSLRVLADGLADAGHGARSVAPLLAAVAAGYAAALRRRTLAQQENMKLALLTAKQRAERDRRATENRFREVFTASAIGIAITEQDGTFVEVNPALAAILGCPADQLPNRALAEFIAVEDSDELPVFGEADRRRLVRPNGESAWVYLTTSLLHDDNGATRYRVTMVQDLSELMLLGNQLSHQNLHDALTGAANRLHFQSRLEAMHGQTSPRHLLTLLCLDLDAFSLINTTHGHQAGDRVLRSVAGRLMNAVDGHDAVVARIGGDEFAVLIAHGTAAPPVSKLVEGINQELSEPEYDGRLGLAVSATIGVVRCKPSEMSSTEMFRAADAALRYARSTGRYQWAEFDAHADRAARKVGESATALPAAWENGELDLAYQPVVRLSDGKVVRVRALARTTGLDGVDSTTELAELTGLSVPLGPWLLAKSTESVPVWQALFAGTADPDEAVHRVHLSALQSADADLSATVNTAVSRAGVAPGLLEIALDTTTVLTGRGDAQDNLRTLSDIGVVTALHGFNGGPREIAMVERFGVRTVVLADPFENWRPDWLPRDAVPMRATLRLIEALESLGTSVGVLGVRDHAEARWWADQGVRTGEGPAFGGPGDVEDILARLRPTAN</sequence>
<dbReference type="SUPFAM" id="SSF55073">
    <property type="entry name" value="Nucleotide cyclase"/>
    <property type="match status" value="1"/>
</dbReference>
<evidence type="ECO:0000259" key="3">
    <source>
        <dbReference type="PROSITE" id="PS50883"/>
    </source>
</evidence>
<accession>A0A2S6GBU5</accession>
<dbReference type="SMART" id="SM00052">
    <property type="entry name" value="EAL"/>
    <property type="match status" value="1"/>
</dbReference>
<dbReference type="NCBIfam" id="TIGR00254">
    <property type="entry name" value="GGDEF"/>
    <property type="match status" value="1"/>
</dbReference>
<dbReference type="InterPro" id="IPR000014">
    <property type="entry name" value="PAS"/>
</dbReference>
<dbReference type="PANTHER" id="PTHR44757">
    <property type="entry name" value="DIGUANYLATE CYCLASE DGCP"/>
    <property type="match status" value="1"/>
</dbReference>
<dbReference type="RefSeq" id="WP_104483501.1">
    <property type="nucleotide sequence ID" value="NZ_CP154825.1"/>
</dbReference>
<dbReference type="PROSITE" id="PS50883">
    <property type="entry name" value="EAL"/>
    <property type="match status" value="1"/>
</dbReference>
<proteinExistence type="predicted"/>
<dbReference type="InterPro" id="IPR052155">
    <property type="entry name" value="Biofilm_reg_signaling"/>
</dbReference>
<dbReference type="InterPro" id="IPR043128">
    <property type="entry name" value="Rev_trsase/Diguanyl_cyclase"/>
</dbReference>
<feature type="domain" description="GGDEF" evidence="4">
    <location>
        <begin position="291"/>
        <end position="425"/>
    </location>
</feature>
<gene>
    <name evidence="5" type="ORF">CLV40_1425</name>
</gene>
<dbReference type="SMART" id="SM00267">
    <property type="entry name" value="GGDEF"/>
    <property type="match status" value="1"/>
</dbReference>
<reference evidence="5 6" key="1">
    <citation type="submission" date="2018-02" db="EMBL/GenBank/DDBJ databases">
        <title>Genomic Encyclopedia of Archaeal and Bacterial Type Strains, Phase II (KMG-II): from individual species to whole genera.</title>
        <authorList>
            <person name="Goeker M."/>
        </authorList>
    </citation>
    <scope>NUCLEOTIDE SEQUENCE [LARGE SCALE GENOMIC DNA]</scope>
    <source>
        <strain evidence="5 6">YU 961-1</strain>
    </source>
</reference>
<dbReference type="InterPro" id="IPR029787">
    <property type="entry name" value="Nucleotide_cyclase"/>
</dbReference>
<dbReference type="AlphaFoldDB" id="A0A2S6GBU5"/>
<dbReference type="InterPro" id="IPR035965">
    <property type="entry name" value="PAS-like_dom_sf"/>
</dbReference>
<evidence type="ECO:0000259" key="2">
    <source>
        <dbReference type="PROSITE" id="PS50113"/>
    </source>
</evidence>
<feature type="domain" description="EAL" evidence="3">
    <location>
        <begin position="434"/>
        <end position="693"/>
    </location>
</feature>
<dbReference type="PROSITE" id="PS50112">
    <property type="entry name" value="PAS"/>
    <property type="match status" value="1"/>
</dbReference>
<evidence type="ECO:0000259" key="4">
    <source>
        <dbReference type="PROSITE" id="PS50887"/>
    </source>
</evidence>
<dbReference type="NCBIfam" id="TIGR00229">
    <property type="entry name" value="sensory_box"/>
    <property type="match status" value="1"/>
</dbReference>
<dbReference type="EMBL" id="PTIX01000042">
    <property type="protein sequence ID" value="PPK61332.1"/>
    <property type="molecule type" value="Genomic_DNA"/>
</dbReference>
<dbReference type="InterPro" id="IPR035919">
    <property type="entry name" value="EAL_sf"/>
</dbReference>
<dbReference type="Pfam" id="PF00563">
    <property type="entry name" value="EAL"/>
    <property type="match status" value="1"/>
</dbReference>
<comment type="caution">
    <text evidence="5">The sequence shown here is derived from an EMBL/GenBank/DDBJ whole genome shotgun (WGS) entry which is preliminary data.</text>
</comment>
<dbReference type="InterPro" id="IPR000700">
    <property type="entry name" value="PAS-assoc_C"/>
</dbReference>
<dbReference type="OrthoDB" id="23692at2"/>
<organism evidence="5 6">
    <name type="scientific">Actinokineospora auranticolor</name>
    <dbReference type="NCBI Taxonomy" id="155976"/>
    <lineage>
        <taxon>Bacteria</taxon>
        <taxon>Bacillati</taxon>
        <taxon>Actinomycetota</taxon>
        <taxon>Actinomycetes</taxon>
        <taxon>Pseudonocardiales</taxon>
        <taxon>Pseudonocardiaceae</taxon>
        <taxon>Actinokineospora</taxon>
    </lineage>
</organism>
<evidence type="ECO:0000259" key="1">
    <source>
        <dbReference type="PROSITE" id="PS50112"/>
    </source>
</evidence>
<dbReference type="InterPro" id="IPR000160">
    <property type="entry name" value="GGDEF_dom"/>
</dbReference>
<evidence type="ECO:0000313" key="5">
    <source>
        <dbReference type="EMBL" id="PPK61332.1"/>
    </source>
</evidence>
<dbReference type="PROSITE" id="PS50113">
    <property type="entry name" value="PAC"/>
    <property type="match status" value="1"/>
</dbReference>
<dbReference type="Gene3D" id="3.20.20.450">
    <property type="entry name" value="EAL domain"/>
    <property type="match status" value="1"/>
</dbReference>
<dbReference type="Pfam" id="PF13426">
    <property type="entry name" value="PAS_9"/>
    <property type="match status" value="1"/>
</dbReference>
<dbReference type="CDD" id="cd00130">
    <property type="entry name" value="PAS"/>
    <property type="match status" value="1"/>
</dbReference>
<dbReference type="SUPFAM" id="SSF55785">
    <property type="entry name" value="PYP-like sensor domain (PAS domain)"/>
    <property type="match status" value="1"/>
</dbReference>
<dbReference type="InterPro" id="IPR001633">
    <property type="entry name" value="EAL_dom"/>
</dbReference>
<feature type="domain" description="PAS" evidence="1">
    <location>
        <begin position="144"/>
        <end position="203"/>
    </location>
</feature>
<dbReference type="Pfam" id="PF00990">
    <property type="entry name" value="GGDEF"/>
    <property type="match status" value="1"/>
</dbReference>
<dbReference type="CDD" id="cd01949">
    <property type="entry name" value="GGDEF"/>
    <property type="match status" value="1"/>
</dbReference>
<dbReference type="PANTHER" id="PTHR44757:SF2">
    <property type="entry name" value="BIOFILM ARCHITECTURE MAINTENANCE PROTEIN MBAA"/>
    <property type="match status" value="1"/>
</dbReference>
<feature type="domain" description="PAC" evidence="2">
    <location>
        <begin position="208"/>
        <end position="260"/>
    </location>
</feature>
<dbReference type="Gene3D" id="3.30.450.20">
    <property type="entry name" value="PAS domain"/>
    <property type="match status" value="1"/>
</dbReference>
<dbReference type="SUPFAM" id="SSF141868">
    <property type="entry name" value="EAL domain-like"/>
    <property type="match status" value="1"/>
</dbReference>
<name>A0A2S6GBU5_9PSEU</name>
<dbReference type="Gene3D" id="3.30.70.270">
    <property type="match status" value="1"/>
</dbReference>
<protein>
    <submittedName>
        <fullName evidence="5">PAS domain S-box-containing protein/diguanylate cyclase (GGDEF)-like protein</fullName>
    </submittedName>
</protein>
<dbReference type="SMART" id="SM00091">
    <property type="entry name" value="PAS"/>
    <property type="match status" value="1"/>
</dbReference>
<dbReference type="PROSITE" id="PS50887">
    <property type="entry name" value="GGDEF"/>
    <property type="match status" value="1"/>
</dbReference>
<dbReference type="Proteomes" id="UP000239203">
    <property type="component" value="Unassembled WGS sequence"/>
</dbReference>